<dbReference type="AlphaFoldDB" id="A0A1B8TPX6"/>
<feature type="transmembrane region" description="Helical" evidence="1">
    <location>
        <begin position="32"/>
        <end position="52"/>
    </location>
</feature>
<keyword evidence="1" id="KW-0472">Membrane</keyword>
<accession>A0A1B8TPX6</accession>
<dbReference type="STRING" id="996801.BW723_11125"/>
<keyword evidence="1" id="KW-1133">Transmembrane helix</keyword>
<sequence>MEPNNFIDKRNQKFLKYWEEKRKNKKEYTIKNSAVFSFIFSALYCVIKYGFSTESLKVFPICFLMISVVYGLYVYFIEFNLHEKKYQKLKKEL</sequence>
<protein>
    <recommendedName>
        <fullName evidence="4">2TM domain-containing protein</fullName>
    </recommendedName>
</protein>
<keyword evidence="1" id="KW-0812">Transmembrane</keyword>
<dbReference type="EMBL" id="LSFL01000042">
    <property type="protein sequence ID" value="OBY61681.1"/>
    <property type="molecule type" value="Genomic_DNA"/>
</dbReference>
<reference evidence="3" key="1">
    <citation type="submission" date="2016-02" db="EMBL/GenBank/DDBJ databases">
        <title>Paenibacillus sp. LPB0068, isolated from Crassostrea gigas.</title>
        <authorList>
            <person name="Shin S.-K."/>
            <person name="Yi H."/>
        </authorList>
    </citation>
    <scope>NUCLEOTIDE SEQUENCE [LARGE SCALE GENOMIC DNA]</scope>
    <source>
        <strain evidence="3">KCTC 23969</strain>
    </source>
</reference>
<organism evidence="2 3">
    <name type="scientific">Polaribacter reichenbachii</name>
    <dbReference type="NCBI Taxonomy" id="996801"/>
    <lineage>
        <taxon>Bacteria</taxon>
        <taxon>Pseudomonadati</taxon>
        <taxon>Bacteroidota</taxon>
        <taxon>Flavobacteriia</taxon>
        <taxon>Flavobacteriales</taxon>
        <taxon>Flavobacteriaceae</taxon>
    </lineage>
</organism>
<keyword evidence="3" id="KW-1185">Reference proteome</keyword>
<comment type="caution">
    <text evidence="2">The sequence shown here is derived from an EMBL/GenBank/DDBJ whole genome shotgun (WGS) entry which is preliminary data.</text>
</comment>
<evidence type="ECO:0008006" key="4">
    <source>
        <dbReference type="Google" id="ProtNLM"/>
    </source>
</evidence>
<dbReference type="RefSeq" id="WP_068364862.1">
    <property type="nucleotide sequence ID" value="NZ_CP019337.1"/>
</dbReference>
<dbReference type="Proteomes" id="UP000092612">
    <property type="component" value="Unassembled WGS sequence"/>
</dbReference>
<dbReference type="KEGG" id="prn:BW723_11125"/>
<evidence type="ECO:0000256" key="1">
    <source>
        <dbReference type="SAM" id="Phobius"/>
    </source>
</evidence>
<feature type="transmembrane region" description="Helical" evidence="1">
    <location>
        <begin position="58"/>
        <end position="81"/>
    </location>
</feature>
<name>A0A1B8TPX6_9FLAO</name>
<evidence type="ECO:0000313" key="2">
    <source>
        <dbReference type="EMBL" id="OBY61681.1"/>
    </source>
</evidence>
<dbReference type="OrthoDB" id="1202732at2"/>
<gene>
    <name evidence="2" type="ORF">LPB301_16640</name>
</gene>
<proteinExistence type="predicted"/>
<evidence type="ECO:0000313" key="3">
    <source>
        <dbReference type="Proteomes" id="UP000092612"/>
    </source>
</evidence>